<dbReference type="GO" id="GO:0000179">
    <property type="term" value="F:rRNA (adenine-N6,N6-)-dimethyltransferase activity"/>
    <property type="evidence" value="ECO:0007669"/>
    <property type="project" value="UniProtKB-UniRule"/>
</dbReference>
<accession>A0A1U7U2R9</accession>
<feature type="domain" description="Ribosomal RNA adenine methylase transferase N-terminal" evidence="15">
    <location>
        <begin position="76"/>
        <end position="286"/>
    </location>
</feature>
<evidence type="ECO:0000256" key="1">
    <source>
        <dbReference type="ARBA" id="ARBA00004173"/>
    </source>
</evidence>
<keyword evidence="6 13" id="KW-0694">RNA-binding</keyword>
<evidence type="ECO:0000256" key="13">
    <source>
        <dbReference type="PROSITE-ProRule" id="PRU01026"/>
    </source>
</evidence>
<keyword evidence="5 13" id="KW-0949">S-adenosyl-L-methionine</keyword>
<dbReference type="GO" id="GO:0006391">
    <property type="term" value="P:transcription initiation at mitochondrial promoter"/>
    <property type="evidence" value="ECO:0007669"/>
    <property type="project" value="TreeGrafter"/>
</dbReference>
<keyword evidence="7" id="KW-0809">Transit peptide</keyword>
<evidence type="ECO:0000256" key="9">
    <source>
        <dbReference type="ARBA" id="ARBA00023128"/>
    </source>
</evidence>
<protein>
    <recommendedName>
        <fullName evidence="14">rRNA adenine N(6)-methyltransferase</fullName>
        <ecNumber evidence="14">2.1.1.-</ecNumber>
    </recommendedName>
</protein>
<feature type="binding site" evidence="13">
    <location>
        <position position="124"/>
    </location>
    <ligand>
        <name>S-adenosyl-L-methionine</name>
        <dbReference type="ChEBI" id="CHEBI:59789"/>
    </ligand>
</feature>
<keyword evidence="9" id="KW-0496">Mitochondrion</keyword>
<dbReference type="PROSITE" id="PS51689">
    <property type="entry name" value="SAM_RNA_A_N6_MT"/>
    <property type="match status" value="1"/>
</dbReference>
<evidence type="ECO:0000256" key="14">
    <source>
        <dbReference type="RuleBase" id="RU362106"/>
    </source>
</evidence>
<dbReference type="Proteomes" id="UP000189704">
    <property type="component" value="Unplaced"/>
</dbReference>
<dbReference type="PANTHER" id="PTHR11727:SF13">
    <property type="entry name" value="DIMETHYLADENOSINE TRANSFERASE 2, MITOCHONDRIAL"/>
    <property type="match status" value="1"/>
</dbReference>
<dbReference type="Gene3D" id="3.40.50.150">
    <property type="entry name" value="Vaccinia Virus protein VP39"/>
    <property type="match status" value="1"/>
</dbReference>
<evidence type="ECO:0000256" key="8">
    <source>
        <dbReference type="ARBA" id="ARBA00023015"/>
    </source>
</evidence>
<keyword evidence="16" id="KW-1185">Reference proteome</keyword>
<dbReference type="OrthoDB" id="9895503at2759"/>
<dbReference type="CTD" id="64216"/>
<keyword evidence="10" id="KW-0804">Transcription</keyword>
<sequence>MWVPVAGLHPRLTLSALAGSGRFCVLRSRAATQKGLPVRNHRDLSDSYPQLLPSPDFGQSPSKVSNCRSESKRYVTCRRLAETLAQIIPGKQKQPCNLLLEVNPGPGILTQALLETGAKVVALESDRTFIPHLESLGKNLDGQLQVVHCDFFKMDPKSGGLVKPPVMVSHTLFQNLGIEARPWSAGIPLKVIGIFPMKNERKLLWKLLYDLYSCTSIYKYGRIELNMFISEREYKRLMANPRNPNFYQVLSVLWQVACEIKVLHMEPWSSFDVYTQNGQLEMPKRKESLEQLQQNLYFIRMTPRRNLFTENLTPINYDVFFHMLKHCFGKRSARLIDHLHSLSPVDAMDVLMQIGKNERVKVTNIYPQEFKRLFETIECCKDCAYKWVYDDSMNNTNVQDT</sequence>
<evidence type="ECO:0000313" key="16">
    <source>
        <dbReference type="Proteomes" id="UP000189704"/>
    </source>
</evidence>
<evidence type="ECO:0000256" key="2">
    <source>
        <dbReference type="ARBA" id="ARBA00022552"/>
    </source>
</evidence>
<dbReference type="AlphaFoldDB" id="A0A1U7U2R9"/>
<dbReference type="EC" id="2.1.1.-" evidence="14"/>
<dbReference type="InterPro" id="IPR029063">
    <property type="entry name" value="SAM-dependent_MTases_sf"/>
</dbReference>
<comment type="similarity">
    <text evidence="13 14">Belongs to the class I-like SAM-binding methyltransferase superfamily. rRNA adenine N(6)-methyltransferase family.</text>
</comment>
<dbReference type="SMART" id="SM00650">
    <property type="entry name" value="rADc"/>
    <property type="match status" value="1"/>
</dbReference>
<comment type="subcellular location">
    <subcellularLocation>
        <location evidence="1">Mitochondrion</location>
    </subcellularLocation>
</comment>
<keyword evidence="2 14" id="KW-0698">rRNA processing</keyword>
<keyword evidence="4 13" id="KW-0808">Transferase</keyword>
<organism evidence="16 17">
    <name type="scientific">Carlito syrichta</name>
    <name type="common">Philippine tarsier</name>
    <name type="synonym">Tarsius syrichta</name>
    <dbReference type="NCBI Taxonomy" id="1868482"/>
    <lineage>
        <taxon>Eukaryota</taxon>
        <taxon>Metazoa</taxon>
        <taxon>Chordata</taxon>
        <taxon>Craniata</taxon>
        <taxon>Vertebrata</taxon>
        <taxon>Euteleostomi</taxon>
        <taxon>Mammalia</taxon>
        <taxon>Eutheria</taxon>
        <taxon>Euarchontoglires</taxon>
        <taxon>Primates</taxon>
        <taxon>Haplorrhini</taxon>
        <taxon>Tarsiiformes</taxon>
        <taxon>Tarsiidae</taxon>
        <taxon>Carlito</taxon>
    </lineage>
</organism>
<name>A0A1U7U2R9_CARSF</name>
<dbReference type="FunFam" id="3.40.50.150:FF:000209">
    <property type="entry name" value="rRNA adenine N(6)-methyltransferase"/>
    <property type="match status" value="1"/>
</dbReference>
<evidence type="ECO:0000256" key="12">
    <source>
        <dbReference type="ARBA" id="ARBA00062295"/>
    </source>
</evidence>
<evidence type="ECO:0000256" key="3">
    <source>
        <dbReference type="ARBA" id="ARBA00022603"/>
    </source>
</evidence>
<comment type="catalytic activity">
    <reaction evidence="11">
        <text>adenosine in rRNA + S-adenosyl-L-methionine = N(6)-methyladenosine in rRNA + S-adenosyl-L-homocysteine + H(+)</text>
        <dbReference type="Rhea" id="RHEA:58728"/>
        <dbReference type="Rhea" id="RHEA-COMP:15198"/>
        <dbReference type="Rhea" id="RHEA-COMP:15199"/>
        <dbReference type="ChEBI" id="CHEBI:15378"/>
        <dbReference type="ChEBI" id="CHEBI:57856"/>
        <dbReference type="ChEBI" id="CHEBI:59789"/>
        <dbReference type="ChEBI" id="CHEBI:74411"/>
        <dbReference type="ChEBI" id="CHEBI:74449"/>
    </reaction>
</comment>
<proteinExistence type="inferred from homology"/>
<evidence type="ECO:0000256" key="10">
    <source>
        <dbReference type="ARBA" id="ARBA00023163"/>
    </source>
</evidence>
<feature type="binding site" evidence="13">
    <location>
        <position position="75"/>
    </location>
    <ligand>
        <name>S-adenosyl-L-methionine</name>
        <dbReference type="ChEBI" id="CHEBI:59789"/>
    </ligand>
</feature>
<evidence type="ECO:0000256" key="5">
    <source>
        <dbReference type="ARBA" id="ARBA00022691"/>
    </source>
</evidence>
<dbReference type="Pfam" id="PF00398">
    <property type="entry name" value="RrnaAD"/>
    <property type="match status" value="1"/>
</dbReference>
<comment type="subunit">
    <text evidence="12">Homodimer. Component of the mitochondrial transcription initiation complex, composed at least of TFB2M, TFAM and POLRMT. In this complex TFAM recruits POLRMT to the promoter whereas TFB2M induces structural changes in POLRMT to enable promoter opening and trapping of the DNA non-template strand. Interacts with mitochondrial RNA polymerase POLRMT. Interacts with TFAM.</text>
</comment>
<comment type="caution">
    <text evidence="13">Lacks conserved residue(s) required for the propagation of feature annotation.</text>
</comment>
<dbReference type="KEGG" id="csyr:103263729"/>
<keyword evidence="3 13" id="KW-0489">Methyltransferase</keyword>
<dbReference type="STRING" id="1868482.ENSTSYP00000009167"/>
<dbReference type="InterPro" id="IPR020598">
    <property type="entry name" value="rRNA_Ade_methylase_Trfase_N"/>
</dbReference>
<dbReference type="PANTHER" id="PTHR11727">
    <property type="entry name" value="DIMETHYLADENOSINE TRANSFERASE"/>
    <property type="match status" value="1"/>
</dbReference>
<evidence type="ECO:0000256" key="6">
    <source>
        <dbReference type="ARBA" id="ARBA00022884"/>
    </source>
</evidence>
<evidence type="ECO:0000256" key="11">
    <source>
        <dbReference type="ARBA" id="ARBA00052995"/>
    </source>
</evidence>
<evidence type="ECO:0000256" key="4">
    <source>
        <dbReference type="ARBA" id="ARBA00022679"/>
    </source>
</evidence>
<feature type="binding site" evidence="13">
    <location>
        <position position="150"/>
    </location>
    <ligand>
        <name>S-adenosyl-L-methionine</name>
        <dbReference type="ChEBI" id="CHEBI:59789"/>
    </ligand>
</feature>
<reference evidence="17" key="1">
    <citation type="submission" date="2025-08" db="UniProtKB">
        <authorList>
            <consortium name="RefSeq"/>
        </authorList>
    </citation>
    <scope>IDENTIFICATION</scope>
</reference>
<keyword evidence="8" id="KW-0805">Transcription regulation</keyword>
<gene>
    <name evidence="17" type="primary">TFB2M</name>
</gene>
<dbReference type="RefSeq" id="XP_008059592.1">
    <property type="nucleotide sequence ID" value="XM_008061401.1"/>
</dbReference>
<dbReference type="InterPro" id="IPR001737">
    <property type="entry name" value="KsgA/Erm"/>
</dbReference>
<dbReference type="PIRSF" id="PIRSF027833">
    <property type="entry name" value="MtTFB2"/>
    <property type="match status" value="1"/>
</dbReference>
<evidence type="ECO:0000313" key="17">
    <source>
        <dbReference type="RefSeq" id="XP_008059592.1"/>
    </source>
</evidence>
<dbReference type="GO" id="GO:0008988">
    <property type="term" value="F:rRNA (adenine-N6-)-methyltransferase activity"/>
    <property type="evidence" value="ECO:0007669"/>
    <property type="project" value="RHEA"/>
</dbReference>
<dbReference type="GO" id="GO:0034246">
    <property type="term" value="F:mitochondrial transcription factor activity"/>
    <property type="evidence" value="ECO:0007669"/>
    <property type="project" value="TreeGrafter"/>
</dbReference>
<dbReference type="GO" id="GO:0003723">
    <property type="term" value="F:RNA binding"/>
    <property type="evidence" value="ECO:0007669"/>
    <property type="project" value="UniProtKB-UniRule"/>
</dbReference>
<dbReference type="GO" id="GO:0005759">
    <property type="term" value="C:mitochondrial matrix"/>
    <property type="evidence" value="ECO:0007669"/>
    <property type="project" value="TreeGrafter"/>
</dbReference>
<evidence type="ECO:0000256" key="7">
    <source>
        <dbReference type="ARBA" id="ARBA00022946"/>
    </source>
</evidence>
<dbReference type="GeneID" id="103263729"/>
<dbReference type="SUPFAM" id="SSF53335">
    <property type="entry name" value="S-adenosyl-L-methionine-dependent methyltransferases"/>
    <property type="match status" value="1"/>
</dbReference>
<evidence type="ECO:0000259" key="15">
    <source>
        <dbReference type="SMART" id="SM00650"/>
    </source>
</evidence>